<comment type="caution">
    <text evidence="2">The sequence shown here is derived from an EMBL/GenBank/DDBJ whole genome shotgun (WGS) entry which is preliminary data.</text>
</comment>
<name>A0A6B1XBT4_BIFLN</name>
<feature type="domain" description="Primase C-terminal 1" evidence="1">
    <location>
        <begin position="282"/>
        <end position="335"/>
    </location>
</feature>
<accession>A0A6B1XBT4</accession>
<dbReference type="InterPro" id="IPR014820">
    <property type="entry name" value="PriCT_1"/>
</dbReference>
<dbReference type="AlphaFoldDB" id="A0A6B1XBT4"/>
<dbReference type="Pfam" id="PF08708">
    <property type="entry name" value="PriCT_1"/>
    <property type="match status" value="1"/>
</dbReference>
<organism evidence="2 3">
    <name type="scientific">Bifidobacterium longum</name>
    <dbReference type="NCBI Taxonomy" id="216816"/>
    <lineage>
        <taxon>Bacteria</taxon>
        <taxon>Bacillati</taxon>
        <taxon>Actinomycetota</taxon>
        <taxon>Actinomycetes</taxon>
        <taxon>Bifidobacteriales</taxon>
        <taxon>Bifidobacteriaceae</taxon>
        <taxon>Bifidobacterium</taxon>
    </lineage>
</organism>
<gene>
    <name evidence="2" type="ORF">GUA24_10940</name>
</gene>
<reference evidence="2" key="1">
    <citation type="journal article" date="2019" name="Nat. Med.">
        <title>A library of human gut bacterial isolates paired with longitudinal multiomics data enables mechanistic microbiome research.</title>
        <authorList>
            <person name="Poyet M."/>
            <person name="Groussin M."/>
            <person name="Gibbons S.M."/>
            <person name="Avila-Pacheco J."/>
            <person name="Jiang X."/>
            <person name="Kearney S.M."/>
            <person name="Perrotta A.R."/>
            <person name="Berdy B."/>
            <person name="Zhao S."/>
            <person name="Lieberman T.D."/>
            <person name="Swanson P.K."/>
            <person name="Smith M."/>
            <person name="Roesemann S."/>
            <person name="Alexander J.E."/>
            <person name="Rich S.A."/>
            <person name="Livny J."/>
            <person name="Vlamakis H."/>
            <person name="Clish C."/>
            <person name="Bullock K."/>
            <person name="Deik A."/>
            <person name="Scott J."/>
            <person name="Pierce K.A."/>
            <person name="Xavier R.J."/>
            <person name="Alm E.J."/>
        </authorList>
    </citation>
    <scope>NUCLEOTIDE SEQUENCE</scope>
    <source>
        <strain evidence="2">BIOML-A409</strain>
    </source>
</reference>
<protein>
    <submittedName>
        <fullName evidence="2">Plasmid replication protein</fullName>
    </submittedName>
</protein>
<proteinExistence type="predicted"/>
<evidence type="ECO:0000259" key="1">
    <source>
        <dbReference type="Pfam" id="PF08708"/>
    </source>
</evidence>
<sequence>MSTTKTAQQAIDLILHQGLRETKARHSNSNVLKLEKSVSGQQNKQGAIAMYRSKAQMAKSWGTIYTSKEAVYDNYATSTHWTPNVFNYLTYTDAAKHYVKGTKEQNLSQINTLVVDVDYGDAEERQAKFAEVWDTAMLDVQFLPTLILATTKGYHIYYVFDEPVFVRRHANGKLPAVRAAKAIAKSLKQYYAQKLPAVDVTCNSFGVFRVPRPDNIEYFEPKMTVDFQALMTWSINFANDQHQIKAQTIQRSFKARRTSRQIDQPWFQALINQTDIDQNVGYGRHNTIFTLALACYSSNVSQVQCFDILDEFNSNLNHPLATQHVQKVIRDAYSGQFHAASREYVNALLETWVPDADRRVYLQRSQTTWYKYAKPRSERVNSHVHEWQADLMVYFNQRIFRDNNWFTRTSLRHISQELNICLGSLTKALKDLIDQGLVYREKGSGRQATKFATRSSLLQHAMRLQRQQRLNYWITVARLLEPSEELVALQQLSLDARQDHHRNAQLNLLDTG</sequence>
<evidence type="ECO:0000313" key="3">
    <source>
        <dbReference type="Proteomes" id="UP000638311"/>
    </source>
</evidence>
<evidence type="ECO:0000313" key="2">
    <source>
        <dbReference type="EMBL" id="MZU09444.1"/>
    </source>
</evidence>
<dbReference type="Proteomes" id="UP000638311">
    <property type="component" value="Unassembled WGS sequence"/>
</dbReference>
<dbReference type="EMBL" id="WXDR01000056">
    <property type="protein sequence ID" value="MZU09444.1"/>
    <property type="molecule type" value="Genomic_DNA"/>
</dbReference>